<gene>
    <name evidence="10" type="ORF">BZA70DRAFT_278680</name>
</gene>
<keyword evidence="7" id="KW-0449">Lipoprotein</keyword>
<dbReference type="Pfam" id="PF20238">
    <property type="entry name" value="BIM1-like_dom"/>
    <property type="match status" value="1"/>
</dbReference>
<evidence type="ECO:0000313" key="10">
    <source>
        <dbReference type="EMBL" id="KAK7204914.1"/>
    </source>
</evidence>
<dbReference type="RefSeq" id="XP_064767947.1">
    <property type="nucleotide sequence ID" value="XM_064912624.1"/>
</dbReference>
<keyword evidence="2" id="KW-1003">Cell membrane</keyword>
<accession>A0ABR1F4Z2</accession>
<reference evidence="10 11" key="1">
    <citation type="submission" date="2024-03" db="EMBL/GenBank/DDBJ databases">
        <title>Genome-scale model development and genomic sequencing of the oleaginous clade Lipomyces.</title>
        <authorList>
            <consortium name="Lawrence Berkeley National Laboratory"/>
            <person name="Czajka J.J."/>
            <person name="Han Y."/>
            <person name="Kim J."/>
            <person name="Mondo S.J."/>
            <person name="Hofstad B.A."/>
            <person name="Robles A."/>
            <person name="Haridas S."/>
            <person name="Riley R."/>
            <person name="LaButti K."/>
            <person name="Pangilinan J."/>
            <person name="Andreopoulos W."/>
            <person name="Lipzen A."/>
            <person name="Yan J."/>
            <person name="Wang M."/>
            <person name="Ng V."/>
            <person name="Grigoriev I.V."/>
            <person name="Spatafora J.W."/>
            <person name="Magnuson J.K."/>
            <person name="Baker S.E."/>
            <person name="Pomraning K.R."/>
        </authorList>
    </citation>
    <scope>NUCLEOTIDE SEQUENCE [LARGE SCALE GENOMIC DNA]</scope>
    <source>
        <strain evidence="10 11">Phaff 52-87</strain>
    </source>
</reference>
<dbReference type="PANTHER" id="PTHR34992">
    <property type="entry name" value="HYPHAL ANASTAMOSIS-7 PROTEIN"/>
    <property type="match status" value="1"/>
</dbReference>
<evidence type="ECO:0000256" key="7">
    <source>
        <dbReference type="ARBA" id="ARBA00023288"/>
    </source>
</evidence>
<organism evidence="10 11">
    <name type="scientific">Myxozyma melibiosi</name>
    <dbReference type="NCBI Taxonomy" id="54550"/>
    <lineage>
        <taxon>Eukaryota</taxon>
        <taxon>Fungi</taxon>
        <taxon>Dikarya</taxon>
        <taxon>Ascomycota</taxon>
        <taxon>Saccharomycotina</taxon>
        <taxon>Lipomycetes</taxon>
        <taxon>Lipomycetales</taxon>
        <taxon>Lipomycetaceae</taxon>
        <taxon>Myxozyma</taxon>
    </lineage>
</organism>
<evidence type="ECO:0000256" key="8">
    <source>
        <dbReference type="SAM" id="SignalP"/>
    </source>
</evidence>
<feature type="signal peptide" evidence="8">
    <location>
        <begin position="1"/>
        <end position="21"/>
    </location>
</feature>
<dbReference type="GeneID" id="90038136"/>
<proteinExistence type="predicted"/>
<evidence type="ECO:0000256" key="6">
    <source>
        <dbReference type="ARBA" id="ARBA00023180"/>
    </source>
</evidence>
<dbReference type="Proteomes" id="UP001498771">
    <property type="component" value="Unassembled WGS sequence"/>
</dbReference>
<dbReference type="InterPro" id="IPR046530">
    <property type="entry name" value="BIM1-like_dom"/>
</dbReference>
<dbReference type="InterPro" id="IPR046936">
    <property type="entry name" value="BIM1-like"/>
</dbReference>
<keyword evidence="6" id="KW-0325">Glycoprotein</keyword>
<feature type="chain" id="PRO_5046581749" description="Copper acquisition factor BIM1-like domain-containing protein" evidence="8">
    <location>
        <begin position="22"/>
        <end position="266"/>
    </location>
</feature>
<comment type="subcellular location">
    <subcellularLocation>
        <location evidence="1">Cell membrane</location>
        <topology evidence="1">Lipid-anchor</topology>
        <topology evidence="1">GPI-anchor</topology>
    </subcellularLocation>
</comment>
<dbReference type="PANTHER" id="PTHR34992:SF5">
    <property type="entry name" value="ANCHORED PROTEIN, PUTATIVE (AFU_ORTHOLOGUE AFUA_6G02800)-RELATED"/>
    <property type="match status" value="1"/>
</dbReference>
<evidence type="ECO:0000256" key="4">
    <source>
        <dbReference type="ARBA" id="ARBA00022729"/>
    </source>
</evidence>
<sequence length="266" mass="27776">MLISLPSLSLTLFALAHLSSAQEHGESGAQEMGPMAFLWPPDREWSDDYDNTSPCGSATGARNRTDFPLEDGAIALVMQDSTWNIEIAIYYGSDNPTSISQFTDILPEIASLEAGHKCYYIEDQNSSVTIGENATFEIRYTAVDDSVNATQYACADVTFVSVATFNETIPCFNVSYSDYSDSSSSSSISSALESLTSAESAAKASSTAAPTSSGSESASSSSAVTSSSAASSSEAASSSSVAGAMYKIIDTGMIVGQLAALAFFLV</sequence>
<dbReference type="CDD" id="cd21176">
    <property type="entry name" value="LPMO_auxiliary-like"/>
    <property type="match status" value="1"/>
</dbReference>
<evidence type="ECO:0000256" key="5">
    <source>
        <dbReference type="ARBA" id="ARBA00023136"/>
    </source>
</evidence>
<keyword evidence="3" id="KW-0336">GPI-anchor</keyword>
<keyword evidence="11" id="KW-1185">Reference proteome</keyword>
<keyword evidence="4 8" id="KW-0732">Signal</keyword>
<protein>
    <recommendedName>
        <fullName evidence="9">Copper acquisition factor BIM1-like domain-containing protein</fullName>
    </recommendedName>
</protein>
<evidence type="ECO:0000256" key="2">
    <source>
        <dbReference type="ARBA" id="ARBA00022475"/>
    </source>
</evidence>
<evidence type="ECO:0000256" key="3">
    <source>
        <dbReference type="ARBA" id="ARBA00022622"/>
    </source>
</evidence>
<name>A0ABR1F4Z2_9ASCO</name>
<evidence type="ECO:0000256" key="1">
    <source>
        <dbReference type="ARBA" id="ARBA00004609"/>
    </source>
</evidence>
<dbReference type="EMBL" id="JBBJBU010000006">
    <property type="protein sequence ID" value="KAK7204914.1"/>
    <property type="molecule type" value="Genomic_DNA"/>
</dbReference>
<feature type="domain" description="Copper acquisition factor BIM1-like" evidence="9">
    <location>
        <begin position="32"/>
        <end position="175"/>
    </location>
</feature>
<comment type="caution">
    <text evidence="10">The sequence shown here is derived from an EMBL/GenBank/DDBJ whole genome shotgun (WGS) entry which is preliminary data.</text>
</comment>
<keyword evidence="5" id="KW-0472">Membrane</keyword>
<evidence type="ECO:0000313" key="11">
    <source>
        <dbReference type="Proteomes" id="UP001498771"/>
    </source>
</evidence>
<evidence type="ECO:0000259" key="9">
    <source>
        <dbReference type="Pfam" id="PF20238"/>
    </source>
</evidence>